<sequence length="477" mass="52506">MARWAVLVVVPRERGNWQLLPSAWGVRALSLGTDIPALTARHKRPPPPPAAAMGNSQASPSSASSARFVMASRAFSKQALDDLRAHFASLAAQSGTQGRAISRPVFLEYFGLRGALGNRLFQLVAKDGCEEDGVTFEGLIVSKATYERGTRDEADEFIFQLCDVTGDGVLTRSDLESVLASIHETIFADDKEFREGSDNRTFEAFLNSAVFSTVAEGVAEKSMSLSDFRNWCIIMPSVRKFLGSLLMPPDSGRAGFQVPVLHYPENTSSELLLLNKQYAWHIGGGFSQHDVQEWRLLYHSSLHGQSFSTFLGKVTNGDAQTVLVIKDTEGSIYGAYASQPWERHSDFYGDMKTFLFKLYPEASIFRPTGANKNLQWCATNFTSENIPNGIGFGGKPHHFGLFLSAGFDQGHSFTSSTFTGPALSNTNRFRPEVIECWGIQVKGSLDEKPELVKGTVLERFKEDRNMLKLIGMASASD</sequence>
<evidence type="ECO:0000313" key="1">
    <source>
        <dbReference type="EnsemblPlants" id="AVESA.00010b.r2.5AG0830080.1.CDS"/>
    </source>
</evidence>
<name>A0ACD5XT44_AVESA</name>
<proteinExistence type="predicted"/>
<organism evidence="1 2">
    <name type="scientific">Avena sativa</name>
    <name type="common">Oat</name>
    <dbReference type="NCBI Taxonomy" id="4498"/>
    <lineage>
        <taxon>Eukaryota</taxon>
        <taxon>Viridiplantae</taxon>
        <taxon>Streptophyta</taxon>
        <taxon>Embryophyta</taxon>
        <taxon>Tracheophyta</taxon>
        <taxon>Spermatophyta</taxon>
        <taxon>Magnoliopsida</taxon>
        <taxon>Liliopsida</taxon>
        <taxon>Poales</taxon>
        <taxon>Poaceae</taxon>
        <taxon>BOP clade</taxon>
        <taxon>Pooideae</taxon>
        <taxon>Poodae</taxon>
        <taxon>Poeae</taxon>
        <taxon>Poeae Chloroplast Group 1 (Aveneae type)</taxon>
        <taxon>Aveninae</taxon>
        <taxon>Avena</taxon>
    </lineage>
</organism>
<reference evidence="1" key="2">
    <citation type="submission" date="2025-09" db="UniProtKB">
        <authorList>
            <consortium name="EnsemblPlants"/>
        </authorList>
    </citation>
    <scope>IDENTIFICATION</scope>
</reference>
<protein>
    <submittedName>
        <fullName evidence="1">Uncharacterized protein</fullName>
    </submittedName>
</protein>
<evidence type="ECO:0000313" key="2">
    <source>
        <dbReference type="Proteomes" id="UP001732700"/>
    </source>
</evidence>
<accession>A0ACD5XT44</accession>
<reference evidence="1" key="1">
    <citation type="submission" date="2021-05" db="EMBL/GenBank/DDBJ databases">
        <authorList>
            <person name="Scholz U."/>
            <person name="Mascher M."/>
            <person name="Fiebig A."/>
        </authorList>
    </citation>
    <scope>NUCLEOTIDE SEQUENCE [LARGE SCALE GENOMIC DNA]</scope>
</reference>
<dbReference type="Proteomes" id="UP001732700">
    <property type="component" value="Chromosome 5A"/>
</dbReference>
<dbReference type="EnsemblPlants" id="AVESA.00010b.r2.5AG0830080.1">
    <property type="protein sequence ID" value="AVESA.00010b.r2.5AG0830080.1.CDS"/>
    <property type="gene ID" value="AVESA.00010b.r2.5AG0830080"/>
</dbReference>
<keyword evidence="2" id="KW-1185">Reference proteome</keyword>